<evidence type="ECO:0000259" key="1">
    <source>
        <dbReference type="SMART" id="SM00989"/>
    </source>
</evidence>
<dbReference type="AlphaFoldDB" id="A0A3G1A8R6"/>
<dbReference type="STRING" id="697581.TCARB_0867"/>
<dbReference type="Pfam" id="PF02830">
    <property type="entry name" value="V4R"/>
    <property type="match status" value="1"/>
</dbReference>
<dbReference type="PANTHER" id="PTHR35090:SF2">
    <property type="entry name" value="ARSR FAMILY TRANSCRIPTIONAL REGULATOR"/>
    <property type="match status" value="1"/>
</dbReference>
<evidence type="ECO:0000313" key="3">
    <source>
        <dbReference type="Proteomes" id="UP000266720"/>
    </source>
</evidence>
<dbReference type="InterPro" id="IPR024096">
    <property type="entry name" value="NO_sig/Golgi_transp_ligand-bd"/>
</dbReference>
<reference evidence="3" key="1">
    <citation type="book" date="2010" name="EXTREMOPHILES" publisher="0:0-0">
        <title>Complete genome sequences of ten hyperthermophilic archaea reveal their metabolic capabilities and possible ecological roles.</title>
        <editorList>
            <person name="?"/>
        </editorList>
        <authorList>
            <person name="Ravin N.V."/>
            <person name="Mardanov A.V."/>
            <person name="Bonch-Osmolovskaya E.A."/>
            <person name="Skryabin K.G."/>
        </authorList>
    </citation>
    <scope>NUCLEOTIDE SEQUENCE [LARGE SCALE GENOMIC DNA]</scope>
    <source>
        <strain evidence="3">1505</strain>
    </source>
</reference>
<dbReference type="Gene3D" id="3.30.1380.20">
    <property type="entry name" value="Trafficking protein particle complex subunit 3"/>
    <property type="match status" value="1"/>
</dbReference>
<feature type="domain" description="4-vinyl reductase 4VR" evidence="1">
    <location>
        <begin position="136"/>
        <end position="197"/>
    </location>
</feature>
<proteinExistence type="predicted"/>
<name>A0A3G1A8R6_9CREN</name>
<dbReference type="EMBL" id="CP007493">
    <property type="protein sequence ID" value="AJB41917.1"/>
    <property type="molecule type" value="Genomic_DNA"/>
</dbReference>
<dbReference type="Proteomes" id="UP000266720">
    <property type="component" value="Chromosome"/>
</dbReference>
<dbReference type="KEGG" id="tcb:TCARB_0867"/>
<dbReference type="InterPro" id="IPR004096">
    <property type="entry name" value="V4R"/>
</dbReference>
<dbReference type="SMART" id="SM00989">
    <property type="entry name" value="V4R"/>
    <property type="match status" value="1"/>
</dbReference>
<accession>A0A3G1A8R6</accession>
<protein>
    <recommendedName>
        <fullName evidence="1">4-vinyl reductase 4VR domain-containing protein</fullName>
    </recommendedName>
</protein>
<evidence type="ECO:0000313" key="2">
    <source>
        <dbReference type="EMBL" id="AJB41917.1"/>
    </source>
</evidence>
<dbReference type="SUPFAM" id="SSF111126">
    <property type="entry name" value="Ligand-binding domain in the NO signalling and Golgi transport"/>
    <property type="match status" value="1"/>
</dbReference>
<gene>
    <name evidence="2" type="ORF">TCARB_0867</name>
</gene>
<dbReference type="PANTHER" id="PTHR35090">
    <property type="entry name" value="DNA-DIRECTED RNA POLYMERASE SUBUNIT I"/>
    <property type="match status" value="1"/>
</dbReference>
<organism evidence="2 3">
    <name type="scientific">Thermofilum adornatum 1505</name>
    <dbReference type="NCBI Taxonomy" id="697581"/>
    <lineage>
        <taxon>Archaea</taxon>
        <taxon>Thermoproteota</taxon>
        <taxon>Thermoprotei</taxon>
        <taxon>Thermofilales</taxon>
        <taxon>Thermofilaceae</taxon>
        <taxon>Thermofilum</taxon>
    </lineage>
</organism>
<sequence length="198" mass="22763">MFTKPLAIRHKDEFLTKIEESIYSWRKKYYEEIQLSHPPRPIAGTLRYEDFLALSRPFFSSIDESDTFYVNLYRSIEFSSLKSHLASKVVVMHKAGYDLGSQMVESGVIKSLDDALLALPLYRIGLLDVITEKLDYMKLNIYECISCYGIPNINRTLCDFEAGVLQGILTKLYGSCTIHEKYCFGTGYSFCGFEAFFE</sequence>